<protein>
    <submittedName>
        <fullName evidence="1">Uncharacterized protein</fullName>
    </submittedName>
</protein>
<dbReference type="EMBL" id="SJPL01000001">
    <property type="protein sequence ID" value="TWT69348.1"/>
    <property type="molecule type" value="Genomic_DNA"/>
</dbReference>
<sequence>MNDPIALFDTGQRPVDNLTHNQSLVVQTIVQFAEVEESDPRLAIVLAASRIDDALVDLLQTYRLTKSQTPHTLRKRTGRARGIHLIDRRLYDFIDSLRVLRNAVCHGQTDRMALLKDPLRHHTEMIHDAASAVRFWTDGPIDPHDDLKRSVIGACVVGVLAVSIDLFDDDGRLVRKSFETLRDYWEASIA</sequence>
<reference evidence="1 2" key="1">
    <citation type="submission" date="2019-02" db="EMBL/GenBank/DDBJ databases">
        <title>Deep-cultivation of Planctomycetes and their phenomic and genomic characterization uncovers novel biology.</title>
        <authorList>
            <person name="Wiegand S."/>
            <person name="Jogler M."/>
            <person name="Boedeker C."/>
            <person name="Pinto D."/>
            <person name="Vollmers J."/>
            <person name="Rivas-Marin E."/>
            <person name="Kohn T."/>
            <person name="Peeters S.H."/>
            <person name="Heuer A."/>
            <person name="Rast P."/>
            <person name="Oberbeckmann S."/>
            <person name="Bunk B."/>
            <person name="Jeske O."/>
            <person name="Meyerdierks A."/>
            <person name="Storesund J.E."/>
            <person name="Kallscheuer N."/>
            <person name="Luecker S."/>
            <person name="Lage O.M."/>
            <person name="Pohl T."/>
            <person name="Merkel B.J."/>
            <person name="Hornburger P."/>
            <person name="Mueller R.-W."/>
            <person name="Bruemmer F."/>
            <person name="Labrenz M."/>
            <person name="Spormann A.M."/>
            <person name="Op Den Camp H."/>
            <person name="Overmann J."/>
            <person name="Amann R."/>
            <person name="Jetten M.S.M."/>
            <person name="Mascher T."/>
            <person name="Medema M.H."/>
            <person name="Devos D.P."/>
            <person name="Kaster A.-K."/>
            <person name="Ovreas L."/>
            <person name="Rohde M."/>
            <person name="Galperin M.Y."/>
            <person name="Jogler C."/>
        </authorList>
    </citation>
    <scope>NUCLEOTIDE SEQUENCE [LARGE SCALE GENOMIC DNA]</scope>
    <source>
        <strain evidence="1 2">Pan14r</strain>
    </source>
</reference>
<dbReference type="Proteomes" id="UP000317238">
    <property type="component" value="Unassembled WGS sequence"/>
</dbReference>
<dbReference type="AlphaFoldDB" id="A0A5C5Y2Z4"/>
<proteinExistence type="predicted"/>
<keyword evidence="2" id="KW-1185">Reference proteome</keyword>
<accession>A0A5C5Y2Z4</accession>
<gene>
    <name evidence="1" type="ORF">Pan14r_16340</name>
</gene>
<name>A0A5C5Y2Z4_9PLAN</name>
<comment type="caution">
    <text evidence="1">The sequence shown here is derived from an EMBL/GenBank/DDBJ whole genome shotgun (WGS) entry which is preliminary data.</text>
</comment>
<dbReference type="OrthoDB" id="283511at2"/>
<dbReference type="RefSeq" id="WP_146438812.1">
    <property type="nucleotide sequence ID" value="NZ_SJPL01000001.1"/>
</dbReference>
<organism evidence="1 2">
    <name type="scientific">Crateriforma conspicua</name>
    <dbReference type="NCBI Taxonomy" id="2527996"/>
    <lineage>
        <taxon>Bacteria</taxon>
        <taxon>Pseudomonadati</taxon>
        <taxon>Planctomycetota</taxon>
        <taxon>Planctomycetia</taxon>
        <taxon>Planctomycetales</taxon>
        <taxon>Planctomycetaceae</taxon>
        <taxon>Crateriforma</taxon>
    </lineage>
</organism>
<evidence type="ECO:0000313" key="1">
    <source>
        <dbReference type="EMBL" id="TWT69348.1"/>
    </source>
</evidence>
<evidence type="ECO:0000313" key="2">
    <source>
        <dbReference type="Proteomes" id="UP000317238"/>
    </source>
</evidence>